<evidence type="ECO:0000256" key="3">
    <source>
        <dbReference type="ARBA" id="ARBA00022737"/>
    </source>
</evidence>
<keyword evidence="2" id="KW-0479">Metal-binding</keyword>
<keyword evidence="15" id="KW-1185">Reference proteome</keyword>
<keyword evidence="8" id="KW-0804">Transcription</keyword>
<dbReference type="Gene3D" id="4.10.240.10">
    <property type="entry name" value="Zn(2)-C6 fungal-type DNA-binding domain"/>
    <property type="match status" value="1"/>
</dbReference>
<evidence type="ECO:0000259" key="13">
    <source>
        <dbReference type="PROSITE" id="PS50157"/>
    </source>
</evidence>
<feature type="region of interest" description="Disordered" evidence="11">
    <location>
        <begin position="106"/>
        <end position="137"/>
    </location>
</feature>
<keyword evidence="9" id="KW-0539">Nucleus</keyword>
<dbReference type="SUPFAM" id="SSF57667">
    <property type="entry name" value="beta-beta-alpha zinc fingers"/>
    <property type="match status" value="1"/>
</dbReference>
<dbReference type="PROSITE" id="PS50157">
    <property type="entry name" value="ZINC_FINGER_C2H2_2"/>
    <property type="match status" value="2"/>
</dbReference>
<dbReference type="InterPro" id="IPR051059">
    <property type="entry name" value="VerF-like"/>
</dbReference>
<evidence type="ECO:0000256" key="5">
    <source>
        <dbReference type="ARBA" id="ARBA00022833"/>
    </source>
</evidence>
<feature type="domain" description="C2H2-type" evidence="13">
    <location>
        <begin position="35"/>
        <end position="64"/>
    </location>
</feature>
<dbReference type="EMBL" id="JBFXLS010000013">
    <property type="protein sequence ID" value="KAL2830307.1"/>
    <property type="molecule type" value="Genomic_DNA"/>
</dbReference>
<feature type="domain" description="Zn(2)-C6 fungal-type" evidence="12">
    <location>
        <begin position="77"/>
        <end position="104"/>
    </location>
</feature>
<evidence type="ECO:0000256" key="2">
    <source>
        <dbReference type="ARBA" id="ARBA00022723"/>
    </source>
</evidence>
<evidence type="ECO:0000256" key="11">
    <source>
        <dbReference type="SAM" id="MobiDB-lite"/>
    </source>
</evidence>
<gene>
    <name evidence="14" type="ORF">BDW59DRAFT_23510</name>
</gene>
<evidence type="ECO:0000313" key="15">
    <source>
        <dbReference type="Proteomes" id="UP001610335"/>
    </source>
</evidence>
<dbReference type="SMART" id="SM00066">
    <property type="entry name" value="GAL4"/>
    <property type="match status" value="1"/>
</dbReference>
<evidence type="ECO:0000256" key="7">
    <source>
        <dbReference type="ARBA" id="ARBA00023125"/>
    </source>
</evidence>
<dbReference type="CDD" id="cd00067">
    <property type="entry name" value="GAL4"/>
    <property type="match status" value="1"/>
</dbReference>
<evidence type="ECO:0000313" key="14">
    <source>
        <dbReference type="EMBL" id="KAL2830307.1"/>
    </source>
</evidence>
<proteinExistence type="predicted"/>
<protein>
    <recommendedName>
        <fullName evidence="16">C2H2 finger domain protein</fullName>
    </recommendedName>
</protein>
<dbReference type="SUPFAM" id="SSF57701">
    <property type="entry name" value="Zn2/Cys6 DNA-binding domain"/>
    <property type="match status" value="1"/>
</dbReference>
<evidence type="ECO:0000256" key="1">
    <source>
        <dbReference type="ARBA" id="ARBA00004123"/>
    </source>
</evidence>
<dbReference type="InterPro" id="IPR013087">
    <property type="entry name" value="Znf_C2H2_type"/>
</dbReference>
<organism evidence="14 15">
    <name type="scientific">Aspergillus cavernicola</name>
    <dbReference type="NCBI Taxonomy" id="176166"/>
    <lineage>
        <taxon>Eukaryota</taxon>
        <taxon>Fungi</taxon>
        <taxon>Dikarya</taxon>
        <taxon>Ascomycota</taxon>
        <taxon>Pezizomycotina</taxon>
        <taxon>Eurotiomycetes</taxon>
        <taxon>Eurotiomycetidae</taxon>
        <taxon>Eurotiales</taxon>
        <taxon>Aspergillaceae</taxon>
        <taxon>Aspergillus</taxon>
        <taxon>Aspergillus subgen. Nidulantes</taxon>
    </lineage>
</organism>
<dbReference type="Pfam" id="PF04082">
    <property type="entry name" value="Fungal_trans"/>
    <property type="match status" value="1"/>
</dbReference>
<dbReference type="PANTHER" id="PTHR40626:SF8">
    <property type="entry name" value="C2H2 FINGER DOMAIN TRANSCRIPTION FACTOR (EUROFUNG)-RELATED"/>
    <property type="match status" value="1"/>
</dbReference>
<keyword evidence="6" id="KW-0805">Transcription regulation</keyword>
<dbReference type="Pfam" id="PF00172">
    <property type="entry name" value="Zn_clus"/>
    <property type="match status" value="1"/>
</dbReference>
<comment type="caution">
    <text evidence="14">The sequence shown here is derived from an EMBL/GenBank/DDBJ whole genome shotgun (WGS) entry which is preliminary data.</text>
</comment>
<dbReference type="PROSITE" id="PS50048">
    <property type="entry name" value="ZN2_CY6_FUNGAL_2"/>
    <property type="match status" value="1"/>
</dbReference>
<dbReference type="InterPro" id="IPR001138">
    <property type="entry name" value="Zn2Cys6_DnaBD"/>
</dbReference>
<evidence type="ECO:0000256" key="8">
    <source>
        <dbReference type="ARBA" id="ARBA00023163"/>
    </source>
</evidence>
<dbReference type="InterPro" id="IPR007219">
    <property type="entry name" value="XnlR_reg_dom"/>
</dbReference>
<dbReference type="PANTHER" id="PTHR40626">
    <property type="entry name" value="MIP31509P"/>
    <property type="match status" value="1"/>
</dbReference>
<dbReference type="Gene3D" id="3.30.160.60">
    <property type="entry name" value="Classic Zinc Finger"/>
    <property type="match status" value="1"/>
</dbReference>
<dbReference type="InterPro" id="IPR036236">
    <property type="entry name" value="Znf_C2H2_sf"/>
</dbReference>
<feature type="compositionally biased region" description="Polar residues" evidence="11">
    <location>
        <begin position="115"/>
        <end position="124"/>
    </location>
</feature>
<evidence type="ECO:0000256" key="9">
    <source>
        <dbReference type="ARBA" id="ARBA00023242"/>
    </source>
</evidence>
<keyword evidence="5" id="KW-0862">Zinc</keyword>
<keyword evidence="4 10" id="KW-0863">Zinc-finger</keyword>
<feature type="compositionally biased region" description="Basic and acidic residues" evidence="11">
    <location>
        <begin position="125"/>
        <end position="137"/>
    </location>
</feature>
<sequence>MKPTKHFCCTICQRGFTRIDHLKRHHLRHSGLKPYSCVFCDVSFARCDNLRDHYGDCVKRGDREIPETGQRGRRRHACQSCTSMKLRCDGESPCGSCAKRNLECNKDRKRPTASPGASSDTPSMKQEDYDRPSDRGSIKFLLNGGTDSFTEDFLLPPRSDRTRGLEYHQQKEEADNSMLALEPQGGHTNFAPGFVEVDPTRSLSFFQDTFLDFFNGPFGEIHKSLVDPYPGQMVDYPAILPTDQHPNLALSGQQPFEPEKPFATAMIQAILSRAWSVPLDAKVHEEISTNLTFLLTTVRIQKFIALYFKYWHANCAIVHAPSFDPDAVALPLLTSIVFMGAMYTKDERELYVAKRLLDFAELYIFSTDIFSYEYEVAATICGGRNLEEAHDWIQFQGFQAGFLMVVAQYWAGGRISSSRAMENRFSEVVKVARRIGLVRYQHTPEDGIDEIIWIQNECRIRNMNIVSLLDCAFSFYQNYPCRLSHTELQWDFPCFDSVFASEHPFAEPDFQVSRGITVEDAFSSLFEETSGLGIPNSPPLDAIAHLTVLDMFVLIHVLYAFINTHMTCLAPLMRTAYSPINKPSVGSSGSGKRRQSVAQEDSTLIPIRMALTRWREHWLTLRNTLSSHAWASMGFYKNGYNFWLVSHLLITKKESVDVVMKMEVRCEDKLEKLKVLLEDENDE</sequence>
<dbReference type="Proteomes" id="UP001610335">
    <property type="component" value="Unassembled WGS sequence"/>
</dbReference>
<dbReference type="InterPro" id="IPR036864">
    <property type="entry name" value="Zn2-C6_fun-type_DNA-bd_sf"/>
</dbReference>
<evidence type="ECO:0008006" key="16">
    <source>
        <dbReference type="Google" id="ProtNLM"/>
    </source>
</evidence>
<evidence type="ECO:0000256" key="6">
    <source>
        <dbReference type="ARBA" id="ARBA00023015"/>
    </source>
</evidence>
<evidence type="ECO:0000259" key="12">
    <source>
        <dbReference type="PROSITE" id="PS50048"/>
    </source>
</evidence>
<evidence type="ECO:0000256" key="4">
    <source>
        <dbReference type="ARBA" id="ARBA00022771"/>
    </source>
</evidence>
<dbReference type="CDD" id="cd12148">
    <property type="entry name" value="fungal_TF_MHR"/>
    <property type="match status" value="1"/>
</dbReference>
<reference evidence="14 15" key="1">
    <citation type="submission" date="2024-07" db="EMBL/GenBank/DDBJ databases">
        <title>Section-level genome sequencing and comparative genomics of Aspergillus sections Usti and Cavernicolus.</title>
        <authorList>
            <consortium name="Lawrence Berkeley National Laboratory"/>
            <person name="Nybo J.L."/>
            <person name="Vesth T.C."/>
            <person name="Theobald S."/>
            <person name="Frisvad J.C."/>
            <person name="Larsen T.O."/>
            <person name="Kjaerboelling I."/>
            <person name="Rothschild-Mancinelli K."/>
            <person name="Lyhne E.K."/>
            <person name="Kogle M.E."/>
            <person name="Barry K."/>
            <person name="Clum A."/>
            <person name="Na H."/>
            <person name="Ledsgaard L."/>
            <person name="Lin J."/>
            <person name="Lipzen A."/>
            <person name="Kuo A."/>
            <person name="Riley R."/>
            <person name="Mondo S."/>
            <person name="LaButti K."/>
            <person name="Haridas S."/>
            <person name="Pangalinan J."/>
            <person name="Salamov A.A."/>
            <person name="Simmons B.A."/>
            <person name="Magnuson J.K."/>
            <person name="Chen J."/>
            <person name="Drula E."/>
            <person name="Henrissat B."/>
            <person name="Wiebenga A."/>
            <person name="Lubbers R.J."/>
            <person name="Gomes A.C."/>
            <person name="Makela M.R."/>
            <person name="Stajich J."/>
            <person name="Grigoriev I.V."/>
            <person name="Mortensen U.H."/>
            <person name="De vries R.P."/>
            <person name="Baker S.E."/>
            <person name="Andersen M.R."/>
        </authorList>
    </citation>
    <scope>NUCLEOTIDE SEQUENCE [LARGE SCALE GENOMIC DNA]</scope>
    <source>
        <strain evidence="14 15">CBS 600.67</strain>
    </source>
</reference>
<dbReference type="PROSITE" id="PS00028">
    <property type="entry name" value="ZINC_FINGER_C2H2_1"/>
    <property type="match status" value="1"/>
</dbReference>
<evidence type="ECO:0000256" key="10">
    <source>
        <dbReference type="PROSITE-ProRule" id="PRU00042"/>
    </source>
</evidence>
<accession>A0ABR4ITV3</accession>
<feature type="domain" description="C2H2-type" evidence="13">
    <location>
        <begin position="7"/>
        <end position="34"/>
    </location>
</feature>
<keyword evidence="7" id="KW-0238">DNA-binding</keyword>
<comment type="subcellular location">
    <subcellularLocation>
        <location evidence="1">Nucleus</location>
    </subcellularLocation>
</comment>
<name>A0ABR4ITV3_9EURO</name>
<keyword evidence="3" id="KW-0677">Repeat</keyword>
<dbReference type="PROSITE" id="PS00463">
    <property type="entry name" value="ZN2_CY6_FUNGAL_1"/>
    <property type="match status" value="1"/>
</dbReference>